<dbReference type="EMBL" id="MTEI01000031">
    <property type="protein sequence ID" value="OQW85858.1"/>
    <property type="molecule type" value="Genomic_DNA"/>
</dbReference>
<evidence type="ECO:0000313" key="2">
    <source>
        <dbReference type="EMBL" id="OQW85858.1"/>
    </source>
</evidence>
<keyword evidence="1" id="KW-0472">Membrane</keyword>
<feature type="transmembrane region" description="Helical" evidence="1">
    <location>
        <begin position="68"/>
        <end position="90"/>
    </location>
</feature>
<keyword evidence="1" id="KW-1133">Transmembrane helix</keyword>
<evidence type="ECO:0000256" key="1">
    <source>
        <dbReference type="SAM" id="Phobius"/>
    </source>
</evidence>
<sequence>MIQKPIREAFKGTERFRSCCGATRPDLQVLVQVERLMPVPTGIYYMSYYAAGAVGNWGAGVAFEGWGWLGSVVTIAFVQALAALIVVFVWRRPVNNIP</sequence>
<dbReference type="InterPro" id="IPR036259">
    <property type="entry name" value="MFS_trans_sf"/>
</dbReference>
<proteinExistence type="predicted"/>
<name>A0A1W9KNX6_9BURK</name>
<comment type="caution">
    <text evidence="2">The sequence shown here is derived from an EMBL/GenBank/DDBJ whole genome shotgun (WGS) entry which is preliminary data.</text>
</comment>
<dbReference type="SUPFAM" id="SSF103473">
    <property type="entry name" value="MFS general substrate transporter"/>
    <property type="match status" value="1"/>
</dbReference>
<organism evidence="2 3">
    <name type="scientific">Rhodoferax ferrireducens</name>
    <dbReference type="NCBI Taxonomy" id="192843"/>
    <lineage>
        <taxon>Bacteria</taxon>
        <taxon>Pseudomonadati</taxon>
        <taxon>Pseudomonadota</taxon>
        <taxon>Betaproteobacteria</taxon>
        <taxon>Burkholderiales</taxon>
        <taxon>Comamonadaceae</taxon>
        <taxon>Rhodoferax</taxon>
    </lineage>
</organism>
<dbReference type="AlphaFoldDB" id="A0A1W9KNX6"/>
<protein>
    <submittedName>
        <fullName evidence="2">Uncharacterized protein</fullName>
    </submittedName>
</protein>
<keyword evidence="1" id="KW-0812">Transmembrane</keyword>
<reference evidence="2 3" key="1">
    <citation type="submission" date="2017-01" db="EMBL/GenBank/DDBJ databases">
        <title>Novel large sulfur bacteria in the metagenomes of groundwater-fed chemosynthetic microbial mats in the Lake Huron basin.</title>
        <authorList>
            <person name="Sharrar A.M."/>
            <person name="Flood B.E."/>
            <person name="Bailey J.V."/>
            <person name="Jones D.S."/>
            <person name="Biddanda B."/>
            <person name="Ruberg S.A."/>
            <person name="Marcus D.N."/>
            <person name="Dick G.J."/>
        </authorList>
    </citation>
    <scope>NUCLEOTIDE SEQUENCE [LARGE SCALE GENOMIC DNA]</scope>
    <source>
        <strain evidence="2">A7</strain>
    </source>
</reference>
<feature type="transmembrane region" description="Helical" evidence="1">
    <location>
        <begin position="43"/>
        <end position="62"/>
    </location>
</feature>
<gene>
    <name evidence="2" type="ORF">BWK72_20110</name>
</gene>
<dbReference type="Proteomes" id="UP000192505">
    <property type="component" value="Unassembled WGS sequence"/>
</dbReference>
<accession>A0A1W9KNX6</accession>
<evidence type="ECO:0000313" key="3">
    <source>
        <dbReference type="Proteomes" id="UP000192505"/>
    </source>
</evidence>